<dbReference type="GO" id="GO:0003998">
    <property type="term" value="F:acylphosphatase activity"/>
    <property type="evidence" value="ECO:0007669"/>
    <property type="project" value="UniProtKB-EC"/>
</dbReference>
<proteinExistence type="inferred from homology"/>
<dbReference type="InterPro" id="IPR020456">
    <property type="entry name" value="Acylphosphatase"/>
</dbReference>
<protein>
    <recommendedName>
        <fullName evidence="3 5">acylphosphatase</fullName>
        <ecNumber evidence="2 5">3.6.1.7</ecNumber>
    </recommendedName>
</protein>
<keyword evidence="5" id="KW-0378">Hydrolase</keyword>
<dbReference type="Proteomes" id="UP000294619">
    <property type="component" value="Unassembled WGS sequence"/>
</dbReference>
<comment type="similarity">
    <text evidence="1 6">Belongs to the acylphosphatase family.</text>
</comment>
<comment type="catalytic activity">
    <reaction evidence="4 5">
        <text>an acyl phosphate + H2O = a carboxylate + phosphate + H(+)</text>
        <dbReference type="Rhea" id="RHEA:14965"/>
        <dbReference type="ChEBI" id="CHEBI:15377"/>
        <dbReference type="ChEBI" id="CHEBI:15378"/>
        <dbReference type="ChEBI" id="CHEBI:29067"/>
        <dbReference type="ChEBI" id="CHEBI:43474"/>
        <dbReference type="ChEBI" id="CHEBI:59918"/>
        <dbReference type="EC" id="3.6.1.7"/>
    </reaction>
</comment>
<evidence type="ECO:0000313" key="8">
    <source>
        <dbReference type="EMBL" id="TCV89802.1"/>
    </source>
</evidence>
<evidence type="ECO:0000256" key="6">
    <source>
        <dbReference type="RuleBase" id="RU004168"/>
    </source>
</evidence>
<dbReference type="PANTHER" id="PTHR47268:SF4">
    <property type="entry name" value="ACYLPHOSPHATASE"/>
    <property type="match status" value="1"/>
</dbReference>
<evidence type="ECO:0000256" key="3">
    <source>
        <dbReference type="ARBA" id="ARBA00015991"/>
    </source>
</evidence>
<evidence type="ECO:0000256" key="1">
    <source>
        <dbReference type="ARBA" id="ARBA00005614"/>
    </source>
</evidence>
<evidence type="ECO:0000256" key="5">
    <source>
        <dbReference type="PROSITE-ProRule" id="PRU00520"/>
    </source>
</evidence>
<evidence type="ECO:0000256" key="2">
    <source>
        <dbReference type="ARBA" id="ARBA00012150"/>
    </source>
</evidence>
<dbReference type="PANTHER" id="PTHR47268">
    <property type="entry name" value="ACYLPHOSPHATASE"/>
    <property type="match status" value="1"/>
</dbReference>
<dbReference type="NCBIfam" id="NF011000">
    <property type="entry name" value="PRK14426.1"/>
    <property type="match status" value="1"/>
</dbReference>
<feature type="domain" description="Acylphosphatase-like" evidence="7">
    <location>
        <begin position="4"/>
        <end position="90"/>
    </location>
</feature>
<evidence type="ECO:0000313" key="9">
    <source>
        <dbReference type="Proteomes" id="UP000294619"/>
    </source>
</evidence>
<dbReference type="InterPro" id="IPR017968">
    <property type="entry name" value="Acylphosphatase_CS"/>
</dbReference>
<evidence type="ECO:0000259" key="7">
    <source>
        <dbReference type="PROSITE" id="PS51160"/>
    </source>
</evidence>
<dbReference type="AlphaFoldDB" id="A0A4R3YD99"/>
<dbReference type="PROSITE" id="PS51160">
    <property type="entry name" value="ACYLPHOSPHATASE_3"/>
    <property type="match status" value="1"/>
</dbReference>
<organism evidence="8 9">
    <name type="scientific">Testudinibacter aquarius</name>
    <dbReference type="NCBI Taxonomy" id="1524974"/>
    <lineage>
        <taxon>Bacteria</taxon>
        <taxon>Pseudomonadati</taxon>
        <taxon>Pseudomonadota</taxon>
        <taxon>Gammaproteobacteria</taxon>
        <taxon>Pasteurellales</taxon>
        <taxon>Pasteurellaceae</taxon>
        <taxon>Testudinibacter</taxon>
    </lineage>
</organism>
<dbReference type="Gene3D" id="3.30.70.100">
    <property type="match status" value="1"/>
</dbReference>
<dbReference type="EC" id="3.6.1.7" evidence="2 5"/>
<name>A0A4R3YD99_9PAST</name>
<comment type="caution">
    <text evidence="8">The sequence shown here is derived from an EMBL/GenBank/DDBJ whole genome shotgun (WGS) entry which is preliminary data.</text>
</comment>
<dbReference type="EMBL" id="SMCP01000001">
    <property type="protein sequence ID" value="TCV89802.1"/>
    <property type="molecule type" value="Genomic_DNA"/>
</dbReference>
<dbReference type="SUPFAM" id="SSF54975">
    <property type="entry name" value="Acylphosphatase/BLUF domain-like"/>
    <property type="match status" value="1"/>
</dbReference>
<reference evidence="8 9" key="1">
    <citation type="submission" date="2019-03" db="EMBL/GenBank/DDBJ databases">
        <title>Genomic Encyclopedia of Type Strains, Phase IV (KMG-IV): sequencing the most valuable type-strain genomes for metagenomic binning, comparative biology and taxonomic classification.</title>
        <authorList>
            <person name="Goeker M."/>
        </authorList>
    </citation>
    <scope>NUCLEOTIDE SEQUENCE [LARGE SCALE GENOMIC DNA]</scope>
    <source>
        <strain evidence="8 9">DSM 28140</strain>
    </source>
</reference>
<gene>
    <name evidence="8" type="ORF">EDC16_101112</name>
</gene>
<feature type="active site" evidence="5">
    <location>
        <position position="19"/>
    </location>
</feature>
<feature type="active site" evidence="5">
    <location>
        <position position="37"/>
    </location>
</feature>
<sequence>MIIQQQFNVYGVVQGVGFRYFTWRKATELGVNGTVRNLSDGSVLVIASGDENQVTALYDWLQQGPRSAQVEKVLVEAYQGDKRFDSFAIS</sequence>
<dbReference type="InterPro" id="IPR036046">
    <property type="entry name" value="Acylphosphatase-like_dom_sf"/>
</dbReference>
<evidence type="ECO:0000256" key="4">
    <source>
        <dbReference type="ARBA" id="ARBA00047645"/>
    </source>
</evidence>
<dbReference type="Pfam" id="PF00708">
    <property type="entry name" value="Acylphosphatase"/>
    <property type="match status" value="1"/>
</dbReference>
<dbReference type="NCBIfam" id="NF011019">
    <property type="entry name" value="PRK14448.1"/>
    <property type="match status" value="1"/>
</dbReference>
<accession>A0A4R3YD99</accession>
<dbReference type="PROSITE" id="PS00150">
    <property type="entry name" value="ACYLPHOSPHATASE_1"/>
    <property type="match status" value="1"/>
</dbReference>
<dbReference type="InterPro" id="IPR001792">
    <property type="entry name" value="Acylphosphatase-like_dom"/>
</dbReference>